<gene>
    <name evidence="5" type="ORF">H8Z77_07315</name>
</gene>
<dbReference type="Proteomes" id="UP000649151">
    <property type="component" value="Unassembled WGS sequence"/>
</dbReference>
<dbReference type="PANTHER" id="PTHR10724:SF7">
    <property type="entry name" value="SMALL RIBOSOMAL SUBUNIT PROTEIN BS1C"/>
    <property type="match status" value="1"/>
</dbReference>
<dbReference type="RefSeq" id="WP_069987294.1">
    <property type="nucleotide sequence ID" value="NZ_JACOQK010000001.1"/>
</dbReference>
<evidence type="ECO:0000313" key="6">
    <source>
        <dbReference type="Proteomes" id="UP000649151"/>
    </source>
</evidence>
<protein>
    <submittedName>
        <fullName evidence="5">30S ribosomal protein S1</fullName>
    </submittedName>
</protein>
<feature type="domain" description="S1 motif" evidence="4">
    <location>
        <begin position="124"/>
        <end position="192"/>
    </location>
</feature>
<keyword evidence="6" id="KW-1185">Reference proteome</keyword>
<dbReference type="Gene3D" id="2.40.50.140">
    <property type="entry name" value="Nucleic acid-binding proteins"/>
    <property type="match status" value="2"/>
</dbReference>
<comment type="caution">
    <text evidence="5">The sequence shown here is derived from an EMBL/GenBank/DDBJ whole genome shotgun (WGS) entry which is preliminary data.</text>
</comment>
<dbReference type="SUPFAM" id="SSF50249">
    <property type="entry name" value="Nucleic acid-binding proteins"/>
    <property type="match status" value="2"/>
</dbReference>
<evidence type="ECO:0000256" key="1">
    <source>
        <dbReference type="ARBA" id="ARBA00006767"/>
    </source>
</evidence>
<dbReference type="InterPro" id="IPR012340">
    <property type="entry name" value="NA-bd_OB-fold"/>
</dbReference>
<dbReference type="InterPro" id="IPR003029">
    <property type="entry name" value="S1_domain"/>
</dbReference>
<organism evidence="5 6">
    <name type="scientific">Clostridium facile</name>
    <dbReference type="NCBI Taxonomy" id="2763035"/>
    <lineage>
        <taxon>Bacteria</taxon>
        <taxon>Bacillati</taxon>
        <taxon>Bacillota</taxon>
        <taxon>Clostridia</taxon>
        <taxon>Eubacteriales</taxon>
        <taxon>Clostridiaceae</taxon>
        <taxon>Clostridium</taxon>
    </lineage>
</organism>
<evidence type="ECO:0000256" key="3">
    <source>
        <dbReference type="ARBA" id="ARBA00023274"/>
    </source>
</evidence>
<dbReference type="SMART" id="SM00316">
    <property type="entry name" value="S1"/>
    <property type="match status" value="2"/>
</dbReference>
<evidence type="ECO:0000256" key="2">
    <source>
        <dbReference type="ARBA" id="ARBA00022980"/>
    </source>
</evidence>
<keyword evidence="3" id="KW-0687">Ribonucleoprotein</keyword>
<proteinExistence type="inferred from homology"/>
<dbReference type="GO" id="GO:0005840">
    <property type="term" value="C:ribosome"/>
    <property type="evidence" value="ECO:0007669"/>
    <property type="project" value="UniProtKB-KW"/>
</dbReference>
<dbReference type="PANTHER" id="PTHR10724">
    <property type="entry name" value="30S RIBOSOMAL PROTEIN S1"/>
    <property type="match status" value="1"/>
</dbReference>
<comment type="similarity">
    <text evidence="1">Belongs to the bacterial ribosomal protein bS1 family.</text>
</comment>
<dbReference type="PROSITE" id="PS50126">
    <property type="entry name" value="S1"/>
    <property type="match status" value="2"/>
</dbReference>
<dbReference type="Pfam" id="PF00575">
    <property type="entry name" value="S1"/>
    <property type="match status" value="1"/>
</dbReference>
<accession>A0ABR7IRQ8</accession>
<reference evidence="5 6" key="1">
    <citation type="submission" date="2020-08" db="EMBL/GenBank/DDBJ databases">
        <title>Genome public.</title>
        <authorList>
            <person name="Liu C."/>
            <person name="Sun Q."/>
        </authorList>
    </citation>
    <scope>NUCLEOTIDE SEQUENCE [LARGE SCALE GENOMIC DNA]</scope>
    <source>
        <strain evidence="5 6">NSJ-27</strain>
    </source>
</reference>
<evidence type="ECO:0000259" key="4">
    <source>
        <dbReference type="PROSITE" id="PS50126"/>
    </source>
</evidence>
<dbReference type="InterPro" id="IPR050437">
    <property type="entry name" value="Ribos_protein_bS1-like"/>
</dbReference>
<dbReference type="EMBL" id="JACOQK010000001">
    <property type="protein sequence ID" value="MBC5787825.1"/>
    <property type="molecule type" value="Genomic_DNA"/>
</dbReference>
<evidence type="ECO:0000313" key="5">
    <source>
        <dbReference type="EMBL" id="MBC5787825.1"/>
    </source>
</evidence>
<keyword evidence="2 5" id="KW-0689">Ribosomal protein</keyword>
<feature type="domain" description="S1 motif" evidence="4">
    <location>
        <begin position="208"/>
        <end position="239"/>
    </location>
</feature>
<name>A0ABR7IRQ8_9CLOT</name>
<sequence length="311" mass="34744">MRFYPEGLLYHQPENKLGISTPFQLKESMASQKILESKAILCDSQHNLVVQLGCMKGFIPREEGAIGIGEGTTKDIALISKVNKPVCFVVTGFQEQNGETIALLSRRKAQQICYREYINQLAPGDIIPAVVTHLEPFGCFVDIGCGIPSLIPIDAISVSRISHPKDRFWVGQEIRTIVRSLDENGRVFLSHKELLGTWEQNVSQFHAGETVGGIVRSIESYGIFVELTPNLAGLAEYKEGVQAGQNASIYIKSLIPEKMKIKLIIVDAFDAPPTKPEVQYFIDEGHIDHWCYSPDCCSRMIETNFQFPLEE</sequence>